<dbReference type="OrthoDB" id="1388414at2759"/>
<dbReference type="GO" id="GO:0005516">
    <property type="term" value="F:calmodulin binding"/>
    <property type="evidence" value="ECO:0007669"/>
    <property type="project" value="UniProtKB-KW"/>
</dbReference>
<comment type="similarity">
    <text evidence="2 8">Belongs to the MLO family.</text>
</comment>
<evidence type="ECO:0000256" key="3">
    <source>
        <dbReference type="ARBA" id="ARBA00022692"/>
    </source>
</evidence>
<feature type="transmembrane region" description="Helical" evidence="10">
    <location>
        <begin position="61"/>
        <end position="83"/>
    </location>
</feature>
<feature type="compositionally biased region" description="Low complexity" evidence="9">
    <location>
        <begin position="380"/>
        <end position="389"/>
    </location>
</feature>
<name>A0A2P5XEA5_GOSBA</name>
<evidence type="ECO:0000256" key="10">
    <source>
        <dbReference type="SAM" id="Phobius"/>
    </source>
</evidence>
<feature type="compositionally biased region" description="Basic residues" evidence="9">
    <location>
        <begin position="361"/>
        <end position="371"/>
    </location>
</feature>
<evidence type="ECO:0000256" key="7">
    <source>
        <dbReference type="ARBA" id="ARBA00023265"/>
    </source>
</evidence>
<feature type="region of interest" description="Disordered" evidence="9">
    <location>
        <begin position="361"/>
        <end position="434"/>
    </location>
</feature>
<dbReference type="GO" id="GO:0016020">
    <property type="term" value="C:membrane"/>
    <property type="evidence" value="ECO:0007669"/>
    <property type="project" value="UniProtKB-SubCell"/>
</dbReference>
<dbReference type="Pfam" id="PF03094">
    <property type="entry name" value="Mlo"/>
    <property type="match status" value="3"/>
</dbReference>
<accession>A0A2P5XEA5</accession>
<feature type="transmembrane region" description="Helical" evidence="10">
    <location>
        <begin position="226"/>
        <end position="250"/>
    </location>
</feature>
<evidence type="ECO:0000256" key="8">
    <source>
        <dbReference type="RuleBase" id="RU280816"/>
    </source>
</evidence>
<dbReference type="GO" id="GO:0006952">
    <property type="term" value="P:defense response"/>
    <property type="evidence" value="ECO:0007669"/>
    <property type="project" value="UniProtKB-KW"/>
</dbReference>
<feature type="transmembrane region" description="Helical" evidence="10">
    <location>
        <begin position="171"/>
        <end position="192"/>
    </location>
</feature>
<keyword evidence="5 8" id="KW-1133">Transmembrane helix</keyword>
<feature type="transmembrane region" description="Helical" evidence="10">
    <location>
        <begin position="144"/>
        <end position="165"/>
    </location>
</feature>
<keyword evidence="8" id="KW-0112">Calmodulin-binding</keyword>
<comment type="domain">
    <text evidence="8">The C-terminus contains a calmodulin-binding domain, which binds calmodulin in a calcium-dependent fashion.</text>
</comment>
<evidence type="ECO:0000256" key="4">
    <source>
        <dbReference type="ARBA" id="ARBA00022821"/>
    </source>
</evidence>
<feature type="compositionally biased region" description="Polar residues" evidence="9">
    <location>
        <begin position="412"/>
        <end position="434"/>
    </location>
</feature>
<keyword evidence="4 8" id="KW-0611">Plant defense</keyword>
<comment type="subcellular location">
    <subcellularLocation>
        <location evidence="1 8">Membrane</location>
        <topology evidence="1 8">Multi-pass membrane protein</topology>
    </subcellularLocation>
</comment>
<dbReference type="InterPro" id="IPR004326">
    <property type="entry name" value="Mlo"/>
</dbReference>
<dbReference type="PANTHER" id="PTHR31942">
    <property type="entry name" value="MLO-LIKE PROTEIN 1"/>
    <property type="match status" value="1"/>
</dbReference>
<reference evidence="11 12" key="1">
    <citation type="submission" date="2015-01" db="EMBL/GenBank/DDBJ databases">
        <title>Genome of allotetraploid Gossypium barbadense reveals genomic plasticity and fiber elongation in cotton evolution.</title>
        <authorList>
            <person name="Chen X."/>
            <person name="Liu X."/>
            <person name="Zhao B."/>
            <person name="Zheng H."/>
            <person name="Hu Y."/>
            <person name="Lu G."/>
            <person name="Yang C."/>
            <person name="Chen J."/>
            <person name="Shan C."/>
            <person name="Zhang L."/>
            <person name="Zhou Y."/>
            <person name="Wang L."/>
            <person name="Guo W."/>
            <person name="Bai Y."/>
            <person name="Ruan J."/>
            <person name="Shangguan X."/>
            <person name="Mao Y."/>
            <person name="Jiang J."/>
            <person name="Zhu Y."/>
            <person name="Lei J."/>
            <person name="Kang H."/>
            <person name="Chen S."/>
            <person name="He X."/>
            <person name="Wang R."/>
            <person name="Wang Y."/>
            <person name="Chen J."/>
            <person name="Wang L."/>
            <person name="Yu S."/>
            <person name="Wang B."/>
            <person name="Wei J."/>
            <person name="Song S."/>
            <person name="Lu X."/>
            <person name="Gao Z."/>
            <person name="Gu W."/>
            <person name="Deng X."/>
            <person name="Ma D."/>
            <person name="Wang S."/>
            <person name="Liang W."/>
            <person name="Fang L."/>
            <person name="Cai C."/>
            <person name="Zhu X."/>
            <person name="Zhou B."/>
            <person name="Zhang Y."/>
            <person name="Chen Z."/>
            <person name="Xu S."/>
            <person name="Zhu R."/>
            <person name="Wang S."/>
            <person name="Zhang T."/>
            <person name="Zhao G."/>
        </authorList>
    </citation>
    <scope>NUCLEOTIDE SEQUENCE [LARGE SCALE GENOMIC DNA]</scope>
    <source>
        <strain evidence="12">cv. Xinhai21</strain>
        <tissue evidence="11">Leaf</tissue>
    </source>
</reference>
<sequence length="470" mass="53836">MATPKERSLEETPTWAVAVVCAIFVIISIFIEHGIHSLGKWFQKRQKKAMMEALEKIKAELMLLGFISLLLTIGTYSIPAICIPEKIGYTMLPCKRKPGQFFGSVSKVDYLTMRNGFINAHFAANTKFDFHKYIKRSMEDDFKVVVGISTPLWAFAIIFLLLNVYKWQTLTWLSLVPLTILVLVGTKLELIIMEMAEEIQERSAVVRGAPVVEPNNKYFWFNRPQWILFLIHYTLFQNAFQMAYFLWVVFKYSLGSCIHEKPYFVVGRVVLGLFLQILCSYITFPLYSLVTQVEKYINKDFVFLFCQKLYKFTECLSDTLLRDSLYARGLEYFNLAKTLQMGSHMKTAIFEEQTAKALKNWRKAAKKRNKQKEKEGGGMSSPMSVSMSGNTTPSRGTSPLHLLHNHKHRSTASDQTDGVLNSPTHSNFSYPSDTDLSDIEAAALSPPQHLTQLDDDDHHQHNIDFSFVKP</sequence>
<evidence type="ECO:0000256" key="1">
    <source>
        <dbReference type="ARBA" id="ARBA00004141"/>
    </source>
</evidence>
<dbReference type="PANTHER" id="PTHR31942:SF82">
    <property type="entry name" value="MLO PROTEIN HOMOLOG 1"/>
    <property type="match status" value="1"/>
</dbReference>
<keyword evidence="6 8" id="KW-0472">Membrane</keyword>
<evidence type="ECO:0000256" key="6">
    <source>
        <dbReference type="ARBA" id="ARBA00023136"/>
    </source>
</evidence>
<dbReference type="AlphaFoldDB" id="A0A2P5XEA5"/>
<evidence type="ECO:0000313" key="11">
    <source>
        <dbReference type="EMBL" id="PPS01664.1"/>
    </source>
</evidence>
<gene>
    <name evidence="8" type="primary">MLO</name>
    <name evidence="11" type="ORF">GOBAR_AA19001</name>
</gene>
<proteinExistence type="inferred from homology"/>
<organism evidence="11 12">
    <name type="scientific">Gossypium barbadense</name>
    <name type="common">Sea Island cotton</name>
    <name type="synonym">Hibiscus barbadensis</name>
    <dbReference type="NCBI Taxonomy" id="3634"/>
    <lineage>
        <taxon>Eukaryota</taxon>
        <taxon>Viridiplantae</taxon>
        <taxon>Streptophyta</taxon>
        <taxon>Embryophyta</taxon>
        <taxon>Tracheophyta</taxon>
        <taxon>Spermatophyta</taxon>
        <taxon>Magnoliopsida</taxon>
        <taxon>eudicotyledons</taxon>
        <taxon>Gunneridae</taxon>
        <taxon>Pentapetalae</taxon>
        <taxon>rosids</taxon>
        <taxon>malvids</taxon>
        <taxon>Malvales</taxon>
        <taxon>Malvaceae</taxon>
        <taxon>Malvoideae</taxon>
        <taxon>Gossypium</taxon>
    </lineage>
</organism>
<evidence type="ECO:0000256" key="5">
    <source>
        <dbReference type="ARBA" id="ARBA00022989"/>
    </source>
</evidence>
<comment type="function">
    <text evidence="8">May be involved in modulation of pathogen defense and leaf cell death.</text>
</comment>
<evidence type="ECO:0000313" key="12">
    <source>
        <dbReference type="Proteomes" id="UP000239757"/>
    </source>
</evidence>
<feature type="transmembrane region" description="Helical" evidence="10">
    <location>
        <begin position="270"/>
        <end position="290"/>
    </location>
</feature>
<feature type="transmembrane region" description="Helical" evidence="10">
    <location>
        <begin position="12"/>
        <end position="31"/>
    </location>
</feature>
<keyword evidence="3 8" id="KW-0812">Transmembrane</keyword>
<evidence type="ECO:0000256" key="9">
    <source>
        <dbReference type="SAM" id="MobiDB-lite"/>
    </source>
</evidence>
<keyword evidence="7 8" id="KW-0568">Pathogenesis-related protein</keyword>
<dbReference type="EMBL" id="KZ665082">
    <property type="protein sequence ID" value="PPS01664.1"/>
    <property type="molecule type" value="Genomic_DNA"/>
</dbReference>
<evidence type="ECO:0000256" key="2">
    <source>
        <dbReference type="ARBA" id="ARBA00006574"/>
    </source>
</evidence>
<dbReference type="Proteomes" id="UP000239757">
    <property type="component" value="Unassembled WGS sequence"/>
</dbReference>
<protein>
    <recommendedName>
        <fullName evidence="8">MLO-like protein</fullName>
    </recommendedName>
</protein>